<gene>
    <name evidence="1" type="ORF">DWB77_00412</name>
</gene>
<protein>
    <recommendedName>
        <fullName evidence="3">DUF1963 domain-containing protein</fullName>
    </recommendedName>
</protein>
<dbReference type="RefSeq" id="WP_246033358.1">
    <property type="nucleotide sequence ID" value="NZ_CP032698.1"/>
</dbReference>
<name>A0A387H3N8_9ACTN</name>
<dbReference type="Proteomes" id="UP000271554">
    <property type="component" value="Chromosome"/>
</dbReference>
<accession>A0A387H3N8</accession>
<keyword evidence="2" id="KW-1185">Reference proteome</keyword>
<sequence length="267" mass="29039">MDQPHTTRPCAEDILAAEPGLAPYALPAVVLAPAPEEPAVHQSSVGGPLLWPADEAWPCCDLPDEKSDSGTPATAMVAVAQVYRRDAPGDWWPEGKDVFQLLWCPNVHWDPPAPHADVSPVAEIRWRDSADVKRILTSPPLPVRQEDPDYGYTPVPCTLTPVPLIDFPHPQTLLDGELIKSVQEYAKATGDGSDVITRVAGIKFGGWPTWHLTDPYDILCLTCGAPCHLLFTVASDHTTGITVGRWGDFRIFACPAGEGHGYVFDQH</sequence>
<evidence type="ECO:0000313" key="1">
    <source>
        <dbReference type="EMBL" id="AYG78305.1"/>
    </source>
</evidence>
<evidence type="ECO:0008006" key="3">
    <source>
        <dbReference type="Google" id="ProtNLM"/>
    </source>
</evidence>
<dbReference type="KEGG" id="shun:DWB77_00412"/>
<evidence type="ECO:0000313" key="2">
    <source>
        <dbReference type="Proteomes" id="UP000271554"/>
    </source>
</evidence>
<reference evidence="1 2" key="1">
    <citation type="submission" date="2018-10" db="EMBL/GenBank/DDBJ databases">
        <title>Relationship between Morphology and Antimicrobial Activity in Streptomyces.</title>
        <authorList>
            <person name="Kang H.J."/>
            <person name="Kim S.B."/>
        </authorList>
    </citation>
    <scope>NUCLEOTIDE SEQUENCE [LARGE SCALE GENOMIC DNA]</scope>
    <source>
        <strain evidence="1 2">BH38</strain>
    </source>
</reference>
<proteinExistence type="predicted"/>
<dbReference type="Gene3D" id="2.30.320.10">
    <property type="entry name" value="YwqG-like"/>
    <property type="match status" value="1"/>
</dbReference>
<organism evidence="1 2">
    <name type="scientific">Streptomyces hundungensis</name>
    <dbReference type="NCBI Taxonomy" id="1077946"/>
    <lineage>
        <taxon>Bacteria</taxon>
        <taxon>Bacillati</taxon>
        <taxon>Actinomycetota</taxon>
        <taxon>Actinomycetes</taxon>
        <taxon>Kitasatosporales</taxon>
        <taxon>Streptomycetaceae</taxon>
        <taxon>Streptomyces</taxon>
    </lineage>
</organism>
<dbReference type="EMBL" id="CP032698">
    <property type="protein sequence ID" value="AYG78305.1"/>
    <property type="molecule type" value="Genomic_DNA"/>
</dbReference>
<dbReference type="AlphaFoldDB" id="A0A387H3N8"/>